<keyword evidence="4" id="KW-0449">Lipoprotein</keyword>
<feature type="chain" id="PRO_5038552087" evidence="2">
    <location>
        <begin position="45"/>
        <end position="303"/>
    </location>
</feature>
<feature type="compositionally biased region" description="Low complexity" evidence="1">
    <location>
        <begin position="89"/>
        <end position="103"/>
    </location>
</feature>
<dbReference type="RefSeq" id="WP_087006835.1">
    <property type="nucleotide sequence ID" value="NZ_FWFF01000013.1"/>
</dbReference>
<sequence>MHGFRTAGTLRRSPRPAPVVTLALVSACAAAILAVPTTAPAVHAAPAGVGADSRTFPAPAQRAAVHFDAPLQRAPDLLDASADDVSHGSSPAPTDDASADAVSTVDALTDPATGLGPETAAQVPDDSTQVLIASGADDDSTETRLSLWERADDVWTRTATMAGHNGGSGWREDRREGDRTSPAGVFSLSDAGGYLADPGSLLPYHRDEGLRSGAEAVYGDGYASVFDYVIAIDYNRKTGVAPTENTRPMGWDAGGKIWLHVEHGNPTRGCIALPEEDMEFLLTTLDPDRSPHITMGSEEYLAQ</sequence>
<feature type="region of interest" description="Disordered" evidence="1">
    <location>
        <begin position="160"/>
        <end position="184"/>
    </location>
</feature>
<evidence type="ECO:0000313" key="4">
    <source>
        <dbReference type="EMBL" id="SLM97638.1"/>
    </source>
</evidence>
<feature type="compositionally biased region" description="Basic and acidic residues" evidence="1">
    <location>
        <begin position="170"/>
        <end position="179"/>
    </location>
</feature>
<evidence type="ECO:0000313" key="5">
    <source>
        <dbReference type="Proteomes" id="UP000196581"/>
    </source>
</evidence>
<protein>
    <submittedName>
        <fullName evidence="4">Putative lipoprotein</fullName>
    </submittedName>
</protein>
<dbReference type="PANTHER" id="PTHR38589">
    <property type="entry name" value="BLR0621 PROTEIN"/>
    <property type="match status" value="1"/>
</dbReference>
<dbReference type="PANTHER" id="PTHR38589:SF1">
    <property type="entry name" value="BLR0621 PROTEIN"/>
    <property type="match status" value="1"/>
</dbReference>
<dbReference type="PROSITE" id="PS51257">
    <property type="entry name" value="PROKAR_LIPOPROTEIN"/>
    <property type="match status" value="1"/>
</dbReference>
<dbReference type="Proteomes" id="UP000196581">
    <property type="component" value="Unassembled WGS sequence"/>
</dbReference>
<gene>
    <name evidence="4" type="ORF">FM105_07435</name>
</gene>
<keyword evidence="2" id="KW-0732">Signal</keyword>
<dbReference type="Pfam" id="PF03734">
    <property type="entry name" value="YkuD"/>
    <property type="match status" value="1"/>
</dbReference>
<keyword evidence="5" id="KW-1185">Reference proteome</keyword>
<evidence type="ECO:0000256" key="2">
    <source>
        <dbReference type="SAM" id="SignalP"/>
    </source>
</evidence>
<organism evidence="4 5">
    <name type="scientific">Brevibacterium yomogidense</name>
    <dbReference type="NCBI Taxonomy" id="946573"/>
    <lineage>
        <taxon>Bacteria</taxon>
        <taxon>Bacillati</taxon>
        <taxon>Actinomycetota</taxon>
        <taxon>Actinomycetes</taxon>
        <taxon>Micrococcales</taxon>
        <taxon>Brevibacteriaceae</taxon>
        <taxon>Brevibacterium</taxon>
    </lineage>
</organism>
<name>A0A1X6XEQ8_9MICO</name>
<dbReference type="EMBL" id="FWFF01000013">
    <property type="protein sequence ID" value="SLM97638.1"/>
    <property type="molecule type" value="Genomic_DNA"/>
</dbReference>
<proteinExistence type="predicted"/>
<evidence type="ECO:0000256" key="1">
    <source>
        <dbReference type="SAM" id="MobiDB-lite"/>
    </source>
</evidence>
<reference evidence="5" key="1">
    <citation type="submission" date="2017-02" db="EMBL/GenBank/DDBJ databases">
        <authorList>
            <person name="Dridi B."/>
        </authorList>
    </citation>
    <scope>NUCLEOTIDE SEQUENCE [LARGE SCALE GENOMIC DNA]</scope>
    <source>
        <strain evidence="5">B Co 03.10</strain>
    </source>
</reference>
<dbReference type="AlphaFoldDB" id="A0A1X6XEQ8"/>
<dbReference type="GO" id="GO:0016740">
    <property type="term" value="F:transferase activity"/>
    <property type="evidence" value="ECO:0007669"/>
    <property type="project" value="InterPro"/>
</dbReference>
<feature type="region of interest" description="Disordered" evidence="1">
    <location>
        <begin position="81"/>
        <end position="103"/>
    </location>
</feature>
<feature type="signal peptide" evidence="2">
    <location>
        <begin position="1"/>
        <end position="44"/>
    </location>
</feature>
<evidence type="ECO:0000259" key="3">
    <source>
        <dbReference type="Pfam" id="PF03734"/>
    </source>
</evidence>
<feature type="domain" description="L,D-TPase catalytic" evidence="3">
    <location>
        <begin position="142"/>
        <end position="287"/>
    </location>
</feature>
<accession>A0A1X6XEQ8</accession>
<dbReference type="InterPro" id="IPR005490">
    <property type="entry name" value="LD_TPept_cat_dom"/>
</dbReference>